<proteinExistence type="predicted"/>
<organism evidence="2 3">
    <name type="scientific">Bifidobacterium amazonense</name>
    <dbReference type="NCBI Taxonomy" id="2809027"/>
    <lineage>
        <taxon>Bacteria</taxon>
        <taxon>Bacillati</taxon>
        <taxon>Actinomycetota</taxon>
        <taxon>Actinomycetes</taxon>
        <taxon>Bifidobacteriales</taxon>
        <taxon>Bifidobacteriaceae</taxon>
        <taxon>Bifidobacterium</taxon>
    </lineage>
</organism>
<keyword evidence="1" id="KW-0472">Membrane</keyword>
<keyword evidence="1" id="KW-1133">Transmembrane helix</keyword>
<accession>A0ABS9VXP7</accession>
<sequence length="51" mass="5509">MMVTGSFAPLALFDSQAANGASIAIIETKAIVFLVVMDIIVHSFTMFNMNE</sequence>
<evidence type="ECO:0008006" key="4">
    <source>
        <dbReference type="Google" id="ProtNLM"/>
    </source>
</evidence>
<keyword evidence="3" id="KW-1185">Reference proteome</keyword>
<dbReference type="EMBL" id="JAFEJT020000062">
    <property type="protein sequence ID" value="MCH9276880.1"/>
    <property type="molecule type" value="Genomic_DNA"/>
</dbReference>
<evidence type="ECO:0000313" key="3">
    <source>
        <dbReference type="Proteomes" id="UP000710815"/>
    </source>
</evidence>
<gene>
    <name evidence="2" type="ORF">JS533_011460</name>
</gene>
<evidence type="ECO:0000256" key="1">
    <source>
        <dbReference type="SAM" id="Phobius"/>
    </source>
</evidence>
<name>A0ABS9VXP7_9BIFI</name>
<comment type="caution">
    <text evidence="2">The sequence shown here is derived from an EMBL/GenBank/DDBJ whole genome shotgun (WGS) entry which is preliminary data.</text>
</comment>
<evidence type="ECO:0000313" key="2">
    <source>
        <dbReference type="EMBL" id="MCH9276880.1"/>
    </source>
</evidence>
<keyword evidence="1" id="KW-0812">Transmembrane</keyword>
<protein>
    <recommendedName>
        <fullName evidence="4">ABC transporter permease</fullName>
    </recommendedName>
</protein>
<reference evidence="2 3" key="1">
    <citation type="journal article" date="2021" name="Environ. Microbiol.">
        <title>Genetic insights into the dark matter of the mammalian gut microbiota through targeted genome reconstruction.</title>
        <authorList>
            <person name="Lugli G.A."/>
            <person name="Alessandri G."/>
            <person name="Milani C."/>
            <person name="Viappiani A."/>
            <person name="Fontana F."/>
            <person name="Tarracchini C."/>
            <person name="Mancabelli L."/>
            <person name="Argentini C."/>
            <person name="Ruiz L."/>
            <person name="Margolles A."/>
            <person name="van Sinderen D."/>
            <person name="Turroni F."/>
            <person name="Ventura M."/>
        </authorList>
    </citation>
    <scope>NUCLEOTIDE SEQUENCE [LARGE SCALE GENOMIC DNA]</scope>
    <source>
        <strain evidence="2 3">MA1</strain>
    </source>
</reference>
<reference evidence="2 3" key="2">
    <citation type="journal article" date="2021" name="Syst. Appl. Microbiol.">
        <title>Phylogenetic classification of ten novel species belonging to the genus Bifidobacterium comprising B. phasiani sp. nov., B. pongonis sp. nov., B. saguinibicoloris sp. nov., B. colobi sp. nov., B. simiiventris sp. nov., B. santillanense sp. nov., B. miconis sp. nov., B. amazonense sp. nov., B. pluvialisilvae sp. nov., and B. miconisargentati sp. nov.</title>
        <authorList>
            <person name="Lugli G.A."/>
            <person name="Calvete-Torre I."/>
            <person name="Alessandri G."/>
            <person name="Milani C."/>
            <person name="Turroni F."/>
            <person name="Laiolo P."/>
            <person name="Ossiprandi M.C."/>
            <person name="Margolles A."/>
            <person name="Ruiz L."/>
            <person name="Ventura M."/>
        </authorList>
    </citation>
    <scope>NUCLEOTIDE SEQUENCE [LARGE SCALE GENOMIC DNA]</scope>
    <source>
        <strain evidence="2 3">MA1</strain>
    </source>
</reference>
<dbReference type="Proteomes" id="UP000710815">
    <property type="component" value="Unassembled WGS sequence"/>
</dbReference>
<feature type="transmembrane region" description="Helical" evidence="1">
    <location>
        <begin position="30"/>
        <end position="49"/>
    </location>
</feature>